<dbReference type="InterPro" id="IPR023393">
    <property type="entry name" value="START-like_dom_sf"/>
</dbReference>
<reference evidence="3 4" key="1">
    <citation type="journal article" date="2015" name="Microbiome">
        <title>Genomic resolution of linkages in carbon, nitrogen, and sulfur cycling among widespread estuary sediment bacteria.</title>
        <authorList>
            <person name="Baker B.J."/>
            <person name="Lazar C.S."/>
            <person name="Teske A.P."/>
            <person name="Dick G.J."/>
        </authorList>
    </citation>
    <scope>NUCLEOTIDE SEQUENCE [LARGE SCALE GENOMIC DNA]</scope>
    <source>
        <strain evidence="3">SM23_42</strain>
    </source>
</reference>
<name>A0A0S8FSB1_UNCW3</name>
<dbReference type="SUPFAM" id="SSF55961">
    <property type="entry name" value="Bet v1-like"/>
    <property type="match status" value="1"/>
</dbReference>
<dbReference type="EMBL" id="LJUJ01000021">
    <property type="protein sequence ID" value="KPK63010.1"/>
    <property type="molecule type" value="Genomic_DNA"/>
</dbReference>
<dbReference type="Gene3D" id="3.30.530.20">
    <property type="match status" value="1"/>
</dbReference>
<evidence type="ECO:0000256" key="1">
    <source>
        <dbReference type="ARBA" id="ARBA00006817"/>
    </source>
</evidence>
<organism evidence="3 4">
    <name type="scientific">candidate division WOR_3 bacterium SM23_42</name>
    <dbReference type="NCBI Taxonomy" id="1703779"/>
    <lineage>
        <taxon>Bacteria</taxon>
        <taxon>Bacteria division WOR-3</taxon>
    </lineage>
</organism>
<feature type="domain" description="Activator of Hsp90 ATPase homologue 1/2-like C-terminal" evidence="2">
    <location>
        <begin position="1"/>
        <end position="129"/>
    </location>
</feature>
<evidence type="ECO:0000313" key="3">
    <source>
        <dbReference type="EMBL" id="KPK63010.1"/>
    </source>
</evidence>
<dbReference type="Pfam" id="PF08327">
    <property type="entry name" value="AHSA1"/>
    <property type="match status" value="1"/>
</dbReference>
<dbReference type="InterPro" id="IPR013538">
    <property type="entry name" value="ASHA1/2-like_C"/>
</dbReference>
<accession>A0A0S8FSB1</accession>
<gene>
    <name evidence="3" type="ORF">AMJ83_08750</name>
</gene>
<evidence type="ECO:0000259" key="2">
    <source>
        <dbReference type="Pfam" id="PF08327"/>
    </source>
</evidence>
<protein>
    <recommendedName>
        <fullName evidence="2">Activator of Hsp90 ATPase homologue 1/2-like C-terminal domain-containing protein</fullName>
    </recommendedName>
</protein>
<sequence length="133" mass="15421">MFTIDEHLQAWLTEIADVEPRLGGKYELFWDPGNRDNNSTIGCRITAIEKDKFIAFEWKGPTQFKDFMNTAIPLTHVVVFLMPCKTTDGEPGTEVHLIHSGWGDSAEWEEARLWFKNSWDTAFDRLRDHISHP</sequence>
<dbReference type="AlphaFoldDB" id="A0A0S8FSB1"/>
<dbReference type="CDD" id="cd07814">
    <property type="entry name" value="SRPBCC_CalC_Aha1-like"/>
    <property type="match status" value="1"/>
</dbReference>
<proteinExistence type="inferred from homology"/>
<evidence type="ECO:0000313" key="4">
    <source>
        <dbReference type="Proteomes" id="UP000051373"/>
    </source>
</evidence>
<comment type="similarity">
    <text evidence="1">Belongs to the AHA1 family.</text>
</comment>
<comment type="caution">
    <text evidence="3">The sequence shown here is derived from an EMBL/GenBank/DDBJ whole genome shotgun (WGS) entry which is preliminary data.</text>
</comment>
<dbReference type="Proteomes" id="UP000051373">
    <property type="component" value="Unassembled WGS sequence"/>
</dbReference>